<evidence type="ECO:0000313" key="2">
    <source>
        <dbReference type="EMBL" id="ABK19239.1"/>
    </source>
</evidence>
<dbReference type="EMBL" id="CP000478">
    <property type="protein sequence ID" value="ABK19239.1"/>
    <property type="molecule type" value="Genomic_DNA"/>
</dbReference>
<feature type="domain" description="Methyltransferase type 11" evidence="1">
    <location>
        <begin position="56"/>
        <end position="148"/>
    </location>
</feature>
<dbReference type="InterPro" id="IPR013216">
    <property type="entry name" value="Methyltransf_11"/>
</dbReference>
<keyword evidence="2" id="KW-0489">Methyltransferase</keyword>
<organism evidence="2 3">
    <name type="scientific">Syntrophobacter fumaroxidans (strain DSM 10017 / MPOB)</name>
    <dbReference type="NCBI Taxonomy" id="335543"/>
    <lineage>
        <taxon>Bacteria</taxon>
        <taxon>Pseudomonadati</taxon>
        <taxon>Thermodesulfobacteriota</taxon>
        <taxon>Syntrophobacteria</taxon>
        <taxon>Syntrophobacterales</taxon>
        <taxon>Syntrophobacteraceae</taxon>
        <taxon>Syntrophobacter</taxon>
    </lineage>
</organism>
<protein>
    <submittedName>
        <fullName evidence="2">Methyltransferase type 11</fullName>
    </submittedName>
</protein>
<dbReference type="PANTHER" id="PTHR43861">
    <property type="entry name" value="TRANS-ACONITATE 2-METHYLTRANSFERASE-RELATED"/>
    <property type="match status" value="1"/>
</dbReference>
<gene>
    <name evidence="2" type="ordered locus">Sfum_3569</name>
</gene>
<dbReference type="PANTHER" id="PTHR43861:SF1">
    <property type="entry name" value="TRANS-ACONITATE 2-METHYLTRANSFERASE"/>
    <property type="match status" value="1"/>
</dbReference>
<dbReference type="RefSeq" id="WP_011700364.1">
    <property type="nucleotide sequence ID" value="NC_008554.1"/>
</dbReference>
<dbReference type="SUPFAM" id="SSF53335">
    <property type="entry name" value="S-adenosyl-L-methionine-dependent methyltransferases"/>
    <property type="match status" value="1"/>
</dbReference>
<keyword evidence="2" id="KW-0808">Transferase</keyword>
<dbReference type="STRING" id="335543.Sfum_3569"/>
<dbReference type="eggNOG" id="COG2226">
    <property type="taxonomic scope" value="Bacteria"/>
</dbReference>
<dbReference type="InterPro" id="IPR029063">
    <property type="entry name" value="SAM-dependent_MTases_sf"/>
</dbReference>
<dbReference type="Gene3D" id="3.40.50.150">
    <property type="entry name" value="Vaccinia Virus protein VP39"/>
    <property type="match status" value="1"/>
</dbReference>
<dbReference type="Proteomes" id="UP000001784">
    <property type="component" value="Chromosome"/>
</dbReference>
<dbReference type="InParanoid" id="A0LP87"/>
<evidence type="ECO:0000259" key="1">
    <source>
        <dbReference type="Pfam" id="PF08241"/>
    </source>
</evidence>
<dbReference type="KEGG" id="sfu:Sfum_3569"/>
<dbReference type="AlphaFoldDB" id="A0LP87"/>
<sequence length="208" mass="23535">MSDRFTPEQIEEINRLQQKYFDENVDLFEPPLPRGVPERLRETVKASGLARGETVLDVGTGTGILIGFIVKYGPSEIHACDLAGNMLRAVKEKFPRVKTHLCDVRDLPLPDDSLDVVFINACFSNIMDKPNALRNLHRMLRCGGRLVISHPLGRGFIVELKKHTPFHLDLLPDEAAARTLLEPRGFEIVTFRDEREFYLVVAKTTKQG</sequence>
<dbReference type="OrthoDB" id="5504467at2"/>
<name>A0LP87_SYNFM</name>
<dbReference type="HOGENOM" id="CLU_037990_10_2_7"/>
<keyword evidence="3" id="KW-1185">Reference proteome</keyword>
<dbReference type="CDD" id="cd02440">
    <property type="entry name" value="AdoMet_MTases"/>
    <property type="match status" value="1"/>
</dbReference>
<proteinExistence type="predicted"/>
<dbReference type="Pfam" id="PF08241">
    <property type="entry name" value="Methyltransf_11"/>
    <property type="match status" value="1"/>
</dbReference>
<evidence type="ECO:0000313" key="3">
    <source>
        <dbReference type="Proteomes" id="UP000001784"/>
    </source>
</evidence>
<reference evidence="2 3" key="1">
    <citation type="submission" date="2006-10" db="EMBL/GenBank/DDBJ databases">
        <title>Complete sequence of Syntrophobacter fumaroxidans MPOB.</title>
        <authorList>
            <consortium name="US DOE Joint Genome Institute"/>
            <person name="Copeland A."/>
            <person name="Lucas S."/>
            <person name="Lapidus A."/>
            <person name="Barry K."/>
            <person name="Detter J.C."/>
            <person name="Glavina del Rio T."/>
            <person name="Hammon N."/>
            <person name="Israni S."/>
            <person name="Pitluck S."/>
            <person name="Goltsman E.G."/>
            <person name="Martinez M."/>
            <person name="Schmutz J."/>
            <person name="Larimer F."/>
            <person name="Land M."/>
            <person name="Hauser L."/>
            <person name="Kyrpides N."/>
            <person name="Kim E."/>
            <person name="Boone D.R."/>
            <person name="Brockman F."/>
            <person name="Culley D."/>
            <person name="Ferry J."/>
            <person name="Gunsalus R."/>
            <person name="McInerney M.J."/>
            <person name="Morrison M."/>
            <person name="Plugge C."/>
            <person name="Rohlin L."/>
            <person name="Scholten J."/>
            <person name="Sieber J."/>
            <person name="Stams A.J.M."/>
            <person name="Worm P."/>
            <person name="Henstra A.M."/>
            <person name="Richardson P."/>
        </authorList>
    </citation>
    <scope>NUCLEOTIDE SEQUENCE [LARGE SCALE GENOMIC DNA]</scope>
    <source>
        <strain evidence="3">DSM 10017 / MPOB</strain>
    </source>
</reference>
<dbReference type="GO" id="GO:0008757">
    <property type="term" value="F:S-adenosylmethionine-dependent methyltransferase activity"/>
    <property type="evidence" value="ECO:0007669"/>
    <property type="project" value="InterPro"/>
</dbReference>
<dbReference type="GO" id="GO:0032259">
    <property type="term" value="P:methylation"/>
    <property type="evidence" value="ECO:0007669"/>
    <property type="project" value="UniProtKB-KW"/>
</dbReference>
<accession>A0LP87</accession>